<dbReference type="RefSeq" id="WP_238276167.1">
    <property type="nucleotide sequence ID" value="NZ_BPQL01000014.1"/>
</dbReference>
<dbReference type="GO" id="GO:0008233">
    <property type="term" value="F:peptidase activity"/>
    <property type="evidence" value="ECO:0007669"/>
    <property type="project" value="UniProtKB-KW"/>
</dbReference>
<dbReference type="Proteomes" id="UP001549145">
    <property type="component" value="Unassembled WGS sequence"/>
</dbReference>
<organism evidence="1 2">
    <name type="scientific">Methylobacterium goesingense</name>
    <dbReference type="NCBI Taxonomy" id="243690"/>
    <lineage>
        <taxon>Bacteria</taxon>
        <taxon>Pseudomonadati</taxon>
        <taxon>Pseudomonadota</taxon>
        <taxon>Alphaproteobacteria</taxon>
        <taxon>Hyphomicrobiales</taxon>
        <taxon>Methylobacteriaceae</taxon>
        <taxon>Methylobacterium</taxon>
    </lineage>
</organism>
<evidence type="ECO:0000313" key="1">
    <source>
        <dbReference type="EMBL" id="MET3691278.1"/>
    </source>
</evidence>
<evidence type="ECO:0000313" key="2">
    <source>
        <dbReference type="Proteomes" id="UP001549145"/>
    </source>
</evidence>
<keyword evidence="1" id="KW-0378">Hydrolase</keyword>
<keyword evidence="1" id="KW-0645">Protease</keyword>
<gene>
    <name evidence="1" type="ORF">ABID43_000797</name>
</gene>
<reference evidence="1 2" key="1">
    <citation type="submission" date="2024-06" db="EMBL/GenBank/DDBJ databases">
        <title>Genomic Encyclopedia of Type Strains, Phase IV (KMG-IV): sequencing the most valuable type-strain genomes for metagenomic binning, comparative biology and taxonomic classification.</title>
        <authorList>
            <person name="Goeker M."/>
        </authorList>
    </citation>
    <scope>NUCLEOTIDE SEQUENCE [LARGE SCALE GENOMIC DNA]</scope>
    <source>
        <strain evidence="1 2">DSM 21331</strain>
    </source>
</reference>
<proteinExistence type="predicted"/>
<dbReference type="EMBL" id="JBEPMM010000001">
    <property type="protein sequence ID" value="MET3691278.1"/>
    <property type="molecule type" value="Genomic_DNA"/>
</dbReference>
<dbReference type="GO" id="GO:0006508">
    <property type="term" value="P:proteolysis"/>
    <property type="evidence" value="ECO:0007669"/>
    <property type="project" value="UniProtKB-KW"/>
</dbReference>
<comment type="caution">
    <text evidence="1">The sequence shown here is derived from an EMBL/GenBank/DDBJ whole genome shotgun (WGS) entry which is preliminary data.</text>
</comment>
<protein>
    <submittedName>
        <fullName evidence="1">ABC-type protease/lipase transport system fused ATPase/permease subunit</fullName>
    </submittedName>
</protein>
<name>A0ABV2L0D0_9HYPH</name>
<keyword evidence="2" id="KW-1185">Reference proteome</keyword>
<sequence>MNVLRPVAHLSAAGLRAVVHALTAGFDALTGPVGRLSDRLEAHLRERTTLLRAYYARPSHRLSAPLPVLDAPVDLALRGGLETPRRVA</sequence>
<accession>A0ABV2L0D0</accession>